<accession>A0A9W6W7H8</accession>
<evidence type="ECO:0000259" key="1">
    <source>
        <dbReference type="Pfam" id="PF03713"/>
    </source>
</evidence>
<evidence type="ECO:0000313" key="3">
    <source>
        <dbReference type="Proteomes" id="UP001165079"/>
    </source>
</evidence>
<dbReference type="RefSeq" id="WP_285661162.1">
    <property type="nucleotide sequence ID" value="NZ_BSTX01000001.1"/>
</dbReference>
<dbReference type="InterPro" id="IPR005183">
    <property type="entry name" value="DUF305_CopM-like"/>
</dbReference>
<dbReference type="AlphaFoldDB" id="A0A9W6W7H8"/>
<gene>
    <name evidence="2" type="ORF">Afil01_07600</name>
</gene>
<organism evidence="2 3">
    <name type="scientific">Actinorhabdospora filicis</name>
    <dbReference type="NCBI Taxonomy" id="1785913"/>
    <lineage>
        <taxon>Bacteria</taxon>
        <taxon>Bacillati</taxon>
        <taxon>Actinomycetota</taxon>
        <taxon>Actinomycetes</taxon>
        <taxon>Micromonosporales</taxon>
        <taxon>Micromonosporaceae</taxon>
        <taxon>Actinorhabdospora</taxon>
    </lineage>
</organism>
<protein>
    <recommendedName>
        <fullName evidence="1">DUF305 domain-containing protein</fullName>
    </recommendedName>
</protein>
<dbReference type="EMBL" id="BSTX01000001">
    <property type="protein sequence ID" value="GLZ75953.1"/>
    <property type="molecule type" value="Genomic_DNA"/>
</dbReference>
<dbReference type="PANTHER" id="PTHR36933">
    <property type="entry name" value="SLL0788 PROTEIN"/>
    <property type="match status" value="1"/>
</dbReference>
<dbReference type="Gene3D" id="1.20.1260.10">
    <property type="match status" value="1"/>
</dbReference>
<dbReference type="Proteomes" id="UP001165079">
    <property type="component" value="Unassembled WGS sequence"/>
</dbReference>
<dbReference type="Pfam" id="PF03713">
    <property type="entry name" value="DUF305"/>
    <property type="match status" value="1"/>
</dbReference>
<dbReference type="PANTHER" id="PTHR36933:SF1">
    <property type="entry name" value="SLL0788 PROTEIN"/>
    <property type="match status" value="1"/>
</dbReference>
<proteinExistence type="predicted"/>
<dbReference type="InterPro" id="IPR012347">
    <property type="entry name" value="Ferritin-like"/>
</dbReference>
<sequence length="204" mass="22268">MRDLLRRRPLTVLLLSAVVALTLGLAVGVALMRETAPGEDSPEAGFARDMLVHHSQAVDMGMTEFRNGGDEVARGFGYDIAMTQQAQRGMMETWLSDWGLSPTGSEPAMKWMDGEMSLQNGLMPGMATKEDLDRLRAATGRDADVLFTQLMIAHHQGGVHMADAILKRTDDPRVTSLAQAMKDGQRSEIQDLEAQLTRLQSAAS</sequence>
<reference evidence="2" key="1">
    <citation type="submission" date="2023-03" db="EMBL/GenBank/DDBJ databases">
        <title>Actinorhabdospora filicis NBRC 111898.</title>
        <authorList>
            <person name="Ichikawa N."/>
            <person name="Sato H."/>
            <person name="Tonouchi N."/>
        </authorList>
    </citation>
    <scope>NUCLEOTIDE SEQUENCE</scope>
    <source>
        <strain evidence="2">NBRC 111898</strain>
    </source>
</reference>
<evidence type="ECO:0000313" key="2">
    <source>
        <dbReference type="EMBL" id="GLZ75953.1"/>
    </source>
</evidence>
<keyword evidence="3" id="KW-1185">Reference proteome</keyword>
<feature type="domain" description="DUF305" evidence="1">
    <location>
        <begin position="43"/>
        <end position="194"/>
    </location>
</feature>
<name>A0A9W6W7H8_9ACTN</name>
<comment type="caution">
    <text evidence="2">The sequence shown here is derived from an EMBL/GenBank/DDBJ whole genome shotgun (WGS) entry which is preliminary data.</text>
</comment>